<evidence type="ECO:0000259" key="11">
    <source>
        <dbReference type="PROSITE" id="PS51294"/>
    </source>
</evidence>
<feature type="domain" description="Myb-like" evidence="8">
    <location>
        <begin position="573"/>
        <end position="624"/>
    </location>
</feature>
<dbReference type="InterPro" id="IPR009057">
    <property type="entry name" value="Homeodomain-like_sf"/>
</dbReference>
<dbReference type="PANTHER" id="PTHR45614:SF266">
    <property type="entry name" value="TRANSCRIPTION FACTOR MYB3R-4"/>
    <property type="match status" value="1"/>
</dbReference>
<feature type="region of interest" description="Disordered" evidence="7">
    <location>
        <begin position="1152"/>
        <end position="1175"/>
    </location>
</feature>
<dbReference type="InterPro" id="IPR014886">
    <property type="entry name" value="La_xRRM"/>
</dbReference>
<dbReference type="PRINTS" id="PR00302">
    <property type="entry name" value="LUPUSLA"/>
</dbReference>
<dbReference type="CDD" id="cd00167">
    <property type="entry name" value="SANT"/>
    <property type="match status" value="3"/>
</dbReference>
<keyword evidence="3" id="KW-0805">Transcription regulation</keyword>
<dbReference type="Gene3D" id="1.10.10.10">
    <property type="entry name" value="Winged helix-like DNA-binding domain superfamily/Winged helix DNA-binding domain"/>
    <property type="match status" value="1"/>
</dbReference>
<dbReference type="PROSITE" id="PS50961">
    <property type="entry name" value="HTH_LA"/>
    <property type="match status" value="1"/>
</dbReference>
<evidence type="ECO:0000256" key="7">
    <source>
        <dbReference type="SAM" id="MobiDB-lite"/>
    </source>
</evidence>
<proteinExistence type="predicted"/>
<evidence type="ECO:0000259" key="9">
    <source>
        <dbReference type="PROSITE" id="PS50102"/>
    </source>
</evidence>
<dbReference type="SUPFAM" id="SSF46785">
    <property type="entry name" value="Winged helix' DNA-binding domain"/>
    <property type="match status" value="1"/>
</dbReference>
<feature type="compositionally biased region" description="Polar residues" evidence="7">
    <location>
        <begin position="1443"/>
        <end position="1466"/>
    </location>
</feature>
<evidence type="ECO:0000256" key="2">
    <source>
        <dbReference type="ARBA" id="ARBA00022884"/>
    </source>
</evidence>
<feature type="domain" description="RRM" evidence="9">
    <location>
        <begin position="116"/>
        <end position="193"/>
    </location>
</feature>
<dbReference type="InterPro" id="IPR036388">
    <property type="entry name" value="WH-like_DNA-bd_sf"/>
</dbReference>
<feature type="domain" description="Myb-like" evidence="8">
    <location>
        <begin position="521"/>
        <end position="572"/>
    </location>
</feature>
<evidence type="ECO:0000313" key="13">
    <source>
        <dbReference type="EMBL" id="KAK9027093.1"/>
    </source>
</evidence>
<comment type="subcellular location">
    <subcellularLocation>
        <location evidence="1">Nucleus</location>
    </subcellularLocation>
</comment>
<dbReference type="InterPro" id="IPR006630">
    <property type="entry name" value="La_HTH"/>
</dbReference>
<dbReference type="SUPFAM" id="SSF54928">
    <property type="entry name" value="RNA-binding domain, RBD"/>
    <property type="match status" value="2"/>
</dbReference>
<sequence length="1507" mass="167088">MAIPSLSQDTTKAVLRQVEFYFSDSNIPKDDFLKKKIKESEDGLVNLALICSFSKMRGHLGLMELKNPEDVPQDTLEAVAETLRTSSSLKLSEDGKKVGRSTELLEQELIEQLDSRTIAASPFEFTVKREDLEAFFNQYAKVNSVRLPRTVANKKYFCGTALIEFSDEGDAEKVLGQSLVFAGAELELKPKKDFDAIREKEAEEFERNRPSSNSDTEEKYPKGLLVAFTLKSISTGGPAKQNGSDEKKTAENKNGEEKIDNKNGSTIEEEEVDEKERKSTASIYKDDMNVVLREDLKDVFKKFGTVKYVDFRIGEDKGYIRFDEPEAALKAHAAAVSVKEGGLVVKKFIASFEPVMPRESIGINSVVTKKSTRETTTVFSRGEGRTTEVENVAGAEKMVLAEVVPIKLEELEHGVSRVSGSIDLQTHFRNGVWDPFLYHSLRNELCEFSESFLCLDLQMSFVSTPFSVFGAQFELELGYAALFINKGTMDGEGTISTPSVGLSVRDGAQRMQALHGTSGPTRRSTKGHWTSEEDEILRKAVQRFKGKNWKKIAECFKGRTDVQCLHRWQKVLNPELVKGPWSKEEDELIIELVNKFGPKKWSTIAQHLPGRIGKQCRERWHNHLNPAINKEAWTQEEEVKLIRAHQHFGNRWAELTKFLPGRTDNAIKNHWNSSVKKKLDSYMASGLLEQFQFPLLTNQSQPMSSSSSRMQRNVDDSGANCSTEAEDISECNQEPTMVGCSQSTSDSVNDSVHTSEISGVVNEKNSCLVPHSEVCYTSLEVVNFSIPEIPGEAGYSTSGDYQFGLPDPPNISSMELGQESSGFPNHCLDTRECCEVMNDAFQTSVGLNAPASLINTVTTSDKQENMLITDDECCRVLFSEAVNDGCFVTEDFTQGYNMAELGSWTYAPPSQALDTEKSETGRTPASHSNCPLWSEVSPSLLSVEDDTLLYGRKPGQINGQPFGTQEQELPNVHDGFIDTSDDHTDMQEQSYLDKDSLKLVPVNVFGSESSANQTCSIVDDKPNLPAEQYDGGLQYEPPRLLSLDIPFFSCDLISSGSDKQQEYSPFGIRQLMMSSMNCTSPFRLPDSPLWDDSPDAVLKSAAKTFTGTPSILKKRHRDLLSPLSERRCDKKLETCMTSNLTKEVSRLDVMFDKGGTGNASQELPSERKTNSSVSVEDKENLYQAFVQEQDNGGDHTEPLDNGAQKNNSSGISHQGNIKKEACDIDTKDKTDTDDSDKFTRRPLAVLVEHNLNDLLFLSPDHDSLKGNIALLSSSTGTPRNQNHKSFGAISSQGFASECSLGNACIVVSSPTLKLKRCDGPSIAVTTAHRTNSSATWENFAENAGNDAAMQNHNMFTETPLKRSLESPSAWKSPWFLNSFVPGPMIDTEITIEDIGYLMSPTDRSYDAIGLMKQLSEHTAAMYANALEVLGNETPESILKGRRSNNPNMDKENNQTQTEPHSASNNLPECRILDFSECDSPGKGNEDRKSSTAMSFSSPSSHLLKGCR</sequence>
<dbReference type="EMBL" id="JBBPBN010000012">
    <property type="protein sequence ID" value="KAK9027093.1"/>
    <property type="molecule type" value="Genomic_DNA"/>
</dbReference>
<dbReference type="CDD" id="cd12291">
    <property type="entry name" value="RRM1_La"/>
    <property type="match status" value="1"/>
</dbReference>
<dbReference type="SMART" id="SM00717">
    <property type="entry name" value="SANT"/>
    <property type="match status" value="3"/>
</dbReference>
<name>A0ABR2SP66_9ROSI</name>
<dbReference type="InterPro" id="IPR035979">
    <property type="entry name" value="RBD_domain_sf"/>
</dbReference>
<dbReference type="CDD" id="cd08030">
    <property type="entry name" value="LA_like_plant"/>
    <property type="match status" value="1"/>
</dbReference>
<dbReference type="InterPro" id="IPR036390">
    <property type="entry name" value="WH_DNA-bd_sf"/>
</dbReference>
<protein>
    <submittedName>
        <fullName evidence="13">Uncharacterized protein</fullName>
    </submittedName>
</protein>
<dbReference type="InterPro" id="IPR001005">
    <property type="entry name" value="SANT/Myb"/>
</dbReference>
<feature type="region of interest" description="Disordered" evidence="7">
    <location>
        <begin position="909"/>
        <end position="929"/>
    </location>
</feature>
<dbReference type="InterPro" id="IPR002344">
    <property type="entry name" value="Lupus_La"/>
</dbReference>
<feature type="domain" description="HTH La-type RNA-binding" evidence="10">
    <location>
        <begin position="4"/>
        <end position="108"/>
    </location>
</feature>
<evidence type="ECO:0000256" key="6">
    <source>
        <dbReference type="PROSITE-ProRule" id="PRU00332"/>
    </source>
</evidence>
<dbReference type="InterPro" id="IPR000504">
    <property type="entry name" value="RRM_dom"/>
</dbReference>
<feature type="domain" description="Myb-like" evidence="8">
    <location>
        <begin position="625"/>
        <end position="675"/>
    </location>
</feature>
<dbReference type="SMART" id="SM00715">
    <property type="entry name" value="LA"/>
    <property type="match status" value="1"/>
</dbReference>
<evidence type="ECO:0000256" key="3">
    <source>
        <dbReference type="ARBA" id="ARBA00023015"/>
    </source>
</evidence>
<evidence type="ECO:0000256" key="4">
    <source>
        <dbReference type="ARBA" id="ARBA00023163"/>
    </source>
</evidence>
<dbReference type="Pfam" id="PF08777">
    <property type="entry name" value="RRM_3"/>
    <property type="match status" value="1"/>
</dbReference>
<dbReference type="PROSITE" id="PS50090">
    <property type="entry name" value="MYB_LIKE"/>
    <property type="match status" value="3"/>
</dbReference>
<feature type="domain" description="XRRM" evidence="12">
    <location>
        <begin position="274"/>
        <end position="397"/>
    </location>
</feature>
<dbReference type="Proteomes" id="UP001396334">
    <property type="component" value="Unassembled WGS sequence"/>
</dbReference>
<feature type="domain" description="HTH myb-type" evidence="11">
    <location>
        <begin position="521"/>
        <end position="572"/>
    </location>
</feature>
<dbReference type="Pfam" id="PF05383">
    <property type="entry name" value="La"/>
    <property type="match status" value="1"/>
</dbReference>
<dbReference type="InterPro" id="IPR050560">
    <property type="entry name" value="MYB_TF"/>
</dbReference>
<accession>A0ABR2SP66</accession>
<dbReference type="InterPro" id="IPR012677">
    <property type="entry name" value="Nucleotide-bd_a/b_plait_sf"/>
</dbReference>
<dbReference type="Pfam" id="PF00249">
    <property type="entry name" value="Myb_DNA-binding"/>
    <property type="match status" value="3"/>
</dbReference>
<evidence type="ECO:0000256" key="1">
    <source>
        <dbReference type="ARBA" id="ARBA00004123"/>
    </source>
</evidence>
<feature type="compositionally biased region" description="Low complexity" evidence="7">
    <location>
        <begin position="1490"/>
        <end position="1500"/>
    </location>
</feature>
<reference evidence="13 14" key="1">
    <citation type="journal article" date="2024" name="G3 (Bethesda)">
        <title>Genome assembly of Hibiscus sabdariffa L. provides insights into metabolisms of medicinal natural products.</title>
        <authorList>
            <person name="Kim T."/>
        </authorList>
    </citation>
    <scope>NUCLEOTIDE SEQUENCE [LARGE SCALE GENOMIC DNA]</scope>
    <source>
        <strain evidence="13">TK-2024</strain>
        <tissue evidence="13">Old leaves</tissue>
    </source>
</reference>
<feature type="compositionally biased region" description="Low complexity" evidence="7">
    <location>
        <begin position="699"/>
        <end position="711"/>
    </location>
</feature>
<dbReference type="PROSITE" id="PS51939">
    <property type="entry name" value="XRRM"/>
    <property type="match status" value="1"/>
</dbReference>
<evidence type="ECO:0000256" key="5">
    <source>
        <dbReference type="ARBA" id="ARBA00023242"/>
    </source>
</evidence>
<dbReference type="Gene3D" id="1.10.10.60">
    <property type="entry name" value="Homeodomain-like"/>
    <property type="match status" value="3"/>
</dbReference>
<feature type="compositionally biased region" description="Basic and acidic residues" evidence="7">
    <location>
        <begin position="1217"/>
        <end position="1236"/>
    </location>
</feature>
<feature type="domain" description="HTH myb-type" evidence="11">
    <location>
        <begin position="573"/>
        <end position="628"/>
    </location>
</feature>
<feature type="compositionally biased region" description="Basic and acidic residues" evidence="7">
    <location>
        <begin position="1164"/>
        <end position="1175"/>
    </location>
</feature>
<feature type="region of interest" description="Disordered" evidence="7">
    <location>
        <begin position="1190"/>
        <end position="1236"/>
    </location>
</feature>
<evidence type="ECO:0000259" key="8">
    <source>
        <dbReference type="PROSITE" id="PS50090"/>
    </source>
</evidence>
<feature type="compositionally biased region" description="Polar residues" evidence="7">
    <location>
        <begin position="1203"/>
        <end position="1215"/>
    </location>
</feature>
<feature type="domain" description="HTH myb-type" evidence="11">
    <location>
        <begin position="629"/>
        <end position="679"/>
    </location>
</feature>
<evidence type="ECO:0000259" key="10">
    <source>
        <dbReference type="PROSITE" id="PS50961"/>
    </source>
</evidence>
<organism evidence="13 14">
    <name type="scientific">Hibiscus sabdariffa</name>
    <name type="common">roselle</name>
    <dbReference type="NCBI Taxonomy" id="183260"/>
    <lineage>
        <taxon>Eukaryota</taxon>
        <taxon>Viridiplantae</taxon>
        <taxon>Streptophyta</taxon>
        <taxon>Embryophyta</taxon>
        <taxon>Tracheophyta</taxon>
        <taxon>Spermatophyta</taxon>
        <taxon>Magnoliopsida</taxon>
        <taxon>eudicotyledons</taxon>
        <taxon>Gunneridae</taxon>
        <taxon>Pentapetalae</taxon>
        <taxon>rosids</taxon>
        <taxon>malvids</taxon>
        <taxon>Malvales</taxon>
        <taxon>Malvaceae</taxon>
        <taxon>Malvoideae</taxon>
        <taxon>Hibiscus</taxon>
    </lineage>
</organism>
<dbReference type="Gene3D" id="3.30.70.330">
    <property type="match status" value="2"/>
</dbReference>
<dbReference type="SMART" id="SM00360">
    <property type="entry name" value="RRM"/>
    <property type="match status" value="2"/>
</dbReference>
<keyword evidence="2 6" id="KW-0694">RNA-binding</keyword>
<feature type="region of interest" description="Disordered" evidence="7">
    <location>
        <begin position="1433"/>
        <end position="1507"/>
    </location>
</feature>
<keyword evidence="5" id="KW-0539">Nucleus</keyword>
<keyword evidence="14" id="KW-1185">Reference proteome</keyword>
<keyword evidence="4" id="KW-0804">Transcription</keyword>
<evidence type="ECO:0000259" key="12">
    <source>
        <dbReference type="PROSITE" id="PS51939"/>
    </source>
</evidence>
<dbReference type="InterPro" id="IPR017930">
    <property type="entry name" value="Myb_dom"/>
</dbReference>
<dbReference type="PROSITE" id="PS51294">
    <property type="entry name" value="HTH_MYB"/>
    <property type="match status" value="3"/>
</dbReference>
<feature type="region of interest" description="Disordered" evidence="7">
    <location>
        <begin position="699"/>
        <end position="721"/>
    </location>
</feature>
<dbReference type="SUPFAM" id="SSF46689">
    <property type="entry name" value="Homeodomain-like"/>
    <property type="match status" value="2"/>
</dbReference>
<evidence type="ECO:0000313" key="14">
    <source>
        <dbReference type="Proteomes" id="UP001396334"/>
    </source>
</evidence>
<gene>
    <name evidence="13" type="ORF">V6N11_066938</name>
</gene>
<feature type="region of interest" description="Disordered" evidence="7">
    <location>
        <begin position="234"/>
        <end position="279"/>
    </location>
</feature>
<feature type="compositionally biased region" description="Basic and acidic residues" evidence="7">
    <location>
        <begin position="243"/>
        <end position="261"/>
    </location>
</feature>
<dbReference type="PANTHER" id="PTHR45614">
    <property type="entry name" value="MYB PROTEIN-RELATED"/>
    <property type="match status" value="1"/>
</dbReference>
<dbReference type="PROSITE" id="PS50102">
    <property type="entry name" value="RRM"/>
    <property type="match status" value="1"/>
</dbReference>
<dbReference type="Pfam" id="PF00076">
    <property type="entry name" value="RRM_1"/>
    <property type="match status" value="1"/>
</dbReference>
<comment type="caution">
    <text evidence="13">The sequence shown here is derived from an EMBL/GenBank/DDBJ whole genome shotgun (WGS) entry which is preliminary data.</text>
</comment>